<feature type="region of interest" description="Disordered" evidence="1">
    <location>
        <begin position="1"/>
        <end position="149"/>
    </location>
</feature>
<organism evidence="2">
    <name type="scientific">Arcella intermedia</name>
    <dbReference type="NCBI Taxonomy" id="1963864"/>
    <lineage>
        <taxon>Eukaryota</taxon>
        <taxon>Amoebozoa</taxon>
        <taxon>Tubulinea</taxon>
        <taxon>Elardia</taxon>
        <taxon>Arcellinida</taxon>
        <taxon>Sphaerothecina</taxon>
        <taxon>Arcellidae</taxon>
        <taxon>Arcella</taxon>
    </lineage>
</organism>
<feature type="compositionally biased region" description="Acidic residues" evidence="1">
    <location>
        <begin position="130"/>
        <end position="142"/>
    </location>
</feature>
<accession>A0A6B2L395</accession>
<feature type="compositionally biased region" description="Basic and acidic residues" evidence="1">
    <location>
        <begin position="26"/>
        <end position="49"/>
    </location>
</feature>
<feature type="compositionally biased region" description="Acidic residues" evidence="1">
    <location>
        <begin position="1"/>
        <end position="20"/>
    </location>
</feature>
<protein>
    <submittedName>
        <fullName evidence="2">Uncharacterized protein</fullName>
    </submittedName>
</protein>
<feature type="region of interest" description="Disordered" evidence="1">
    <location>
        <begin position="192"/>
        <end position="211"/>
    </location>
</feature>
<feature type="compositionally biased region" description="Basic and acidic residues" evidence="1">
    <location>
        <begin position="110"/>
        <end position="129"/>
    </location>
</feature>
<evidence type="ECO:0000256" key="1">
    <source>
        <dbReference type="SAM" id="MobiDB-lite"/>
    </source>
</evidence>
<reference evidence="2" key="1">
    <citation type="journal article" date="2020" name="J. Eukaryot. Microbiol.">
        <title>De novo Sequencing, Assembly and Annotation of the Transcriptome for the Free-Living Testate Amoeba Arcella intermedia.</title>
        <authorList>
            <person name="Ribeiro G.M."/>
            <person name="Porfirio-Sousa A.L."/>
            <person name="Maurer-Alcala X.X."/>
            <person name="Katz L.A."/>
            <person name="Lahr D.J.G."/>
        </authorList>
    </citation>
    <scope>NUCLEOTIDE SEQUENCE</scope>
</reference>
<feature type="compositionally biased region" description="Acidic residues" evidence="1">
    <location>
        <begin position="93"/>
        <end position="109"/>
    </location>
</feature>
<name>A0A6B2L395_9EUKA</name>
<dbReference type="AlphaFoldDB" id="A0A6B2L395"/>
<dbReference type="EMBL" id="GIBP01002457">
    <property type="protein sequence ID" value="NDV31426.1"/>
    <property type="molecule type" value="Transcribed_RNA"/>
</dbReference>
<sequence>MGPMDDLEQEPPQEYVELDEGIQSSSKRDNLIRKRILKEAQKREREPTSKKQKGPGRMADNLSAEANFDYGEAMYDEDEGPRERRRRARGRYDDEDEEDEEYEDEEEEYEKFIDFVGNEKEEEKEKKEEAENEFMENEYGDPEYEKLQPKVVREEDLFVEGTELAPKEFHPGDLEEDLQDTEDDLAAMLKEVEEEEFSEEDSRNEEGDDLGNTAKMLGEEVDEFYGAAKLMAIDLANTISDAVRKRTVKVDRRAMLRKRWYEKMKYIETRKEQKKKRKEEHKHFVAMASKSPNWFYYKELNYWIHKNALMNEHVRSAIPLILNNPSFDEPTKRRGLDSLQRVIRNAARHDNAADRDLYTGIYKENRNRTTPDTTKDPDVNLPATYEEIIRKAESQMPPEELPRRYAEPLGKPYNKILQY</sequence>
<evidence type="ECO:0000313" key="2">
    <source>
        <dbReference type="EMBL" id="NDV31426.1"/>
    </source>
</evidence>
<proteinExistence type="predicted"/>